<comment type="subcellular location">
    <subcellularLocation>
        <location evidence="13">Cytoplasm</location>
    </subcellularLocation>
</comment>
<dbReference type="InterPro" id="IPR002176">
    <property type="entry name" value="X-over_junc_endoDNase_RuvC"/>
</dbReference>
<dbReference type="NCBIfam" id="TIGR00228">
    <property type="entry name" value="ruvC"/>
    <property type="match status" value="1"/>
</dbReference>
<keyword evidence="8 13" id="KW-0460">Magnesium</keyword>
<evidence type="ECO:0000313" key="15">
    <source>
        <dbReference type="EMBL" id="NKE72772.1"/>
    </source>
</evidence>
<feature type="binding site" evidence="13">
    <location>
        <position position="7"/>
    </location>
    <ligand>
        <name>Mg(2+)</name>
        <dbReference type="ChEBI" id="CHEBI:18420"/>
        <label>1</label>
    </ligand>
</feature>
<comment type="similarity">
    <text evidence="1 13">Belongs to the RuvC family.</text>
</comment>
<evidence type="ECO:0000256" key="4">
    <source>
        <dbReference type="ARBA" id="ARBA00022723"/>
    </source>
</evidence>
<evidence type="ECO:0000256" key="12">
    <source>
        <dbReference type="ARBA" id="ARBA00029354"/>
    </source>
</evidence>
<dbReference type="InterPro" id="IPR012337">
    <property type="entry name" value="RNaseH-like_sf"/>
</dbReference>
<evidence type="ECO:0000256" key="1">
    <source>
        <dbReference type="ARBA" id="ARBA00009518"/>
    </source>
</evidence>
<keyword evidence="7 13" id="KW-0378">Hydrolase</keyword>
<dbReference type="AlphaFoldDB" id="A0A7X6DT36"/>
<dbReference type="InterPro" id="IPR036397">
    <property type="entry name" value="RNaseH_sf"/>
</dbReference>
<comment type="cofactor">
    <cofactor evidence="13">
        <name>Mg(2+)</name>
        <dbReference type="ChEBI" id="CHEBI:18420"/>
    </cofactor>
    <text evidence="13">Binds 2 Mg(2+) ion per subunit.</text>
</comment>
<feature type="active site" evidence="13">
    <location>
        <position position="68"/>
    </location>
</feature>
<dbReference type="HAMAP" id="MF_00034">
    <property type="entry name" value="RuvC"/>
    <property type="match status" value="1"/>
</dbReference>
<evidence type="ECO:0000256" key="13">
    <source>
        <dbReference type="HAMAP-Rule" id="MF_00034"/>
    </source>
</evidence>
<dbReference type="GO" id="GO:0006310">
    <property type="term" value="P:DNA recombination"/>
    <property type="evidence" value="ECO:0007669"/>
    <property type="project" value="UniProtKB-UniRule"/>
</dbReference>
<feature type="active site" evidence="13">
    <location>
        <position position="7"/>
    </location>
</feature>
<evidence type="ECO:0000256" key="5">
    <source>
        <dbReference type="ARBA" id="ARBA00022759"/>
    </source>
</evidence>
<dbReference type="GO" id="GO:0048476">
    <property type="term" value="C:Holliday junction resolvase complex"/>
    <property type="evidence" value="ECO:0007669"/>
    <property type="project" value="UniProtKB-UniRule"/>
</dbReference>
<dbReference type="PANTHER" id="PTHR30194">
    <property type="entry name" value="CROSSOVER JUNCTION ENDODEOXYRIBONUCLEASE RUVC"/>
    <property type="match status" value="1"/>
</dbReference>
<dbReference type="Pfam" id="PF02075">
    <property type="entry name" value="RuvC"/>
    <property type="match status" value="1"/>
</dbReference>
<comment type="subunit">
    <text evidence="13">Homodimer which binds Holliday junction (HJ) DNA. The HJ becomes 2-fold symmetrical on binding to RuvC with unstacked arms; it has a different conformation from HJ DNA in complex with RuvA. In the full resolvosome a probable DNA-RuvA(4)-RuvB(12)-RuvC(2) complex forms which resolves the HJ.</text>
</comment>
<dbReference type="GO" id="GO:0005737">
    <property type="term" value="C:cytoplasm"/>
    <property type="evidence" value="ECO:0007669"/>
    <property type="project" value="UniProtKB-SubCell"/>
</dbReference>
<accession>A0A7X6DT36</accession>
<dbReference type="EC" id="3.1.21.10" evidence="13 14"/>
<keyword evidence="10 13" id="KW-0233">DNA recombination</keyword>
<evidence type="ECO:0000256" key="14">
    <source>
        <dbReference type="NCBIfam" id="TIGR00228"/>
    </source>
</evidence>
<comment type="function">
    <text evidence="13">The RuvA-RuvB-RuvC complex processes Holliday junction (HJ) DNA during genetic recombination and DNA repair. Endonuclease that resolves HJ intermediates. Cleaves cruciform DNA by making single-stranded nicks across the HJ at symmetrical positions within the homologous arms, yielding a 5'-phosphate and a 3'-hydroxyl group; requires a central core of homology in the junction. The consensus cleavage sequence is 5'-(A/T)TT(C/G)-3'. Cleavage occurs on the 3'-side of the TT dinucleotide at the point of strand exchange. HJ branch migration catalyzed by RuvA-RuvB allows RuvC to scan DNA until it finds its consensus sequence, where it cleaves and resolves the cruciform DNA.</text>
</comment>
<dbReference type="PRINTS" id="PR00696">
    <property type="entry name" value="RSOLVASERUVC"/>
</dbReference>
<organism evidence="15 16">
    <name type="scientific">Candidatus Manganitrophus noduliformans</name>
    <dbReference type="NCBI Taxonomy" id="2606439"/>
    <lineage>
        <taxon>Bacteria</taxon>
        <taxon>Pseudomonadati</taxon>
        <taxon>Nitrospirota</taxon>
        <taxon>Nitrospiria</taxon>
        <taxon>Candidatus Troglogloeales</taxon>
        <taxon>Candidatus Manganitrophaceae</taxon>
        <taxon>Candidatus Manganitrophus</taxon>
    </lineage>
</organism>
<protein>
    <recommendedName>
        <fullName evidence="13 14">Crossover junction endodeoxyribonuclease RuvC</fullName>
        <ecNumber evidence="13 14">3.1.21.10</ecNumber>
    </recommendedName>
    <alternativeName>
        <fullName evidence="13">Holliday junction nuclease RuvC</fullName>
    </alternativeName>
    <alternativeName>
        <fullName evidence="13">Holliday junction resolvase RuvC</fullName>
    </alternativeName>
</protein>
<feature type="binding site" evidence="13">
    <location>
        <position position="141"/>
    </location>
    <ligand>
        <name>Mg(2+)</name>
        <dbReference type="ChEBI" id="CHEBI:18420"/>
        <label>1</label>
    </ligand>
</feature>
<comment type="catalytic activity">
    <reaction evidence="12 13">
        <text>Endonucleolytic cleavage at a junction such as a reciprocal single-stranded crossover between two homologous DNA duplexes (Holliday junction).</text>
        <dbReference type="EC" id="3.1.21.10"/>
    </reaction>
</comment>
<proteinExistence type="inferred from homology"/>
<name>A0A7X6DT36_9BACT</name>
<keyword evidence="9 13" id="KW-0238">DNA-binding</keyword>
<evidence type="ECO:0000256" key="3">
    <source>
        <dbReference type="ARBA" id="ARBA00022722"/>
    </source>
</evidence>
<dbReference type="FunFam" id="3.30.420.10:FF:000002">
    <property type="entry name" value="Crossover junction endodeoxyribonuclease RuvC"/>
    <property type="match status" value="1"/>
</dbReference>
<evidence type="ECO:0000313" key="16">
    <source>
        <dbReference type="Proteomes" id="UP000534783"/>
    </source>
</evidence>
<reference evidence="15 16" key="1">
    <citation type="journal article" date="2020" name="Nature">
        <title>Bacterial chemolithoautotrophy via manganese oxidation.</title>
        <authorList>
            <person name="Yu H."/>
            <person name="Leadbetter J.R."/>
        </authorList>
    </citation>
    <scope>NUCLEOTIDE SEQUENCE [LARGE SCALE GENOMIC DNA]</scope>
    <source>
        <strain evidence="15 16">Mn-1</strain>
    </source>
</reference>
<evidence type="ECO:0000256" key="9">
    <source>
        <dbReference type="ARBA" id="ARBA00023125"/>
    </source>
</evidence>
<keyword evidence="11 13" id="KW-0234">DNA repair</keyword>
<evidence type="ECO:0000256" key="6">
    <source>
        <dbReference type="ARBA" id="ARBA00022763"/>
    </source>
</evidence>
<feature type="active site" evidence="13">
    <location>
        <position position="141"/>
    </location>
</feature>
<dbReference type="Proteomes" id="UP000534783">
    <property type="component" value="Unassembled WGS sequence"/>
</dbReference>
<keyword evidence="4 13" id="KW-0479">Metal-binding</keyword>
<evidence type="ECO:0000256" key="10">
    <source>
        <dbReference type="ARBA" id="ARBA00023172"/>
    </source>
</evidence>
<gene>
    <name evidence="13 15" type="primary">ruvC</name>
    <name evidence="15" type="ORF">MNODULE_18635</name>
</gene>
<evidence type="ECO:0000256" key="8">
    <source>
        <dbReference type="ARBA" id="ARBA00022842"/>
    </source>
</evidence>
<keyword evidence="6 13" id="KW-0227">DNA damage</keyword>
<dbReference type="CDD" id="cd16962">
    <property type="entry name" value="RuvC"/>
    <property type="match status" value="1"/>
</dbReference>
<dbReference type="GO" id="GO:0000287">
    <property type="term" value="F:magnesium ion binding"/>
    <property type="evidence" value="ECO:0007669"/>
    <property type="project" value="UniProtKB-UniRule"/>
</dbReference>
<keyword evidence="16" id="KW-1185">Reference proteome</keyword>
<dbReference type="GO" id="GO:0008821">
    <property type="term" value="F:crossover junction DNA endonuclease activity"/>
    <property type="evidence" value="ECO:0007669"/>
    <property type="project" value="UniProtKB-UniRule"/>
</dbReference>
<keyword evidence="2 13" id="KW-0963">Cytoplasm</keyword>
<dbReference type="SUPFAM" id="SSF53098">
    <property type="entry name" value="Ribonuclease H-like"/>
    <property type="match status" value="1"/>
</dbReference>
<sequence>MPILGIDPGMGVTGYAILEEAPAGRLILKGSGEVRTISKHPFPKRLKHLFDDLLQVIQKELPTAVAIEDTFLAKNFKSALKLGQARGAALLAAEFHQIPVFEYTPTAVKMAVVGYGGATKDQIQQMVGRLLQLPSLLTSEHAADAAAVAICHIHSAQFQAKVGAAEKRSDEFTRY</sequence>
<feature type="binding site" evidence="13">
    <location>
        <position position="68"/>
    </location>
    <ligand>
        <name>Mg(2+)</name>
        <dbReference type="ChEBI" id="CHEBI:18420"/>
        <label>2</label>
    </ligand>
</feature>
<dbReference type="RefSeq" id="WP_168062713.1">
    <property type="nucleotide sequence ID" value="NZ_VTOW01000004.1"/>
</dbReference>
<evidence type="ECO:0000256" key="2">
    <source>
        <dbReference type="ARBA" id="ARBA00022490"/>
    </source>
</evidence>
<dbReference type="GO" id="GO:0003677">
    <property type="term" value="F:DNA binding"/>
    <property type="evidence" value="ECO:0007669"/>
    <property type="project" value="UniProtKB-KW"/>
</dbReference>
<evidence type="ECO:0000256" key="11">
    <source>
        <dbReference type="ARBA" id="ARBA00023204"/>
    </source>
</evidence>
<evidence type="ECO:0000256" key="7">
    <source>
        <dbReference type="ARBA" id="ARBA00022801"/>
    </source>
</evidence>
<keyword evidence="5 13" id="KW-0255">Endonuclease</keyword>
<dbReference type="GO" id="GO:0006281">
    <property type="term" value="P:DNA repair"/>
    <property type="evidence" value="ECO:0007669"/>
    <property type="project" value="UniProtKB-UniRule"/>
</dbReference>
<keyword evidence="3 13" id="KW-0540">Nuclease</keyword>
<dbReference type="Gene3D" id="3.30.420.10">
    <property type="entry name" value="Ribonuclease H-like superfamily/Ribonuclease H"/>
    <property type="match status" value="1"/>
</dbReference>
<comment type="caution">
    <text evidence="15">The sequence shown here is derived from an EMBL/GenBank/DDBJ whole genome shotgun (WGS) entry which is preliminary data.</text>
</comment>
<dbReference type="PANTHER" id="PTHR30194:SF3">
    <property type="entry name" value="CROSSOVER JUNCTION ENDODEOXYRIBONUCLEASE RUVC"/>
    <property type="match status" value="1"/>
</dbReference>
<dbReference type="EMBL" id="VTOW01000004">
    <property type="protein sequence ID" value="NKE72772.1"/>
    <property type="molecule type" value="Genomic_DNA"/>
</dbReference>